<evidence type="ECO:0000256" key="1">
    <source>
        <dbReference type="ARBA" id="ARBA00004496"/>
    </source>
</evidence>
<protein>
    <submittedName>
        <fullName evidence="5">ESAT-6 protein secretion system EspG family protein</fullName>
    </submittedName>
</protein>
<comment type="caution">
    <text evidence="5">The sequence shown here is derived from an EMBL/GenBank/DDBJ whole genome shotgun (WGS) entry which is preliminary data.</text>
</comment>
<dbReference type="Proteomes" id="UP000256269">
    <property type="component" value="Unassembled WGS sequence"/>
</dbReference>
<reference evidence="5 6" key="1">
    <citation type="submission" date="2018-08" db="EMBL/GenBank/DDBJ databases">
        <title>Genomic Encyclopedia of Archaeal and Bacterial Type Strains, Phase II (KMG-II): from individual species to whole genera.</title>
        <authorList>
            <person name="Goeker M."/>
        </authorList>
    </citation>
    <scope>NUCLEOTIDE SEQUENCE [LARGE SCALE GENOMIC DNA]</scope>
    <source>
        <strain evidence="5 6">DSM 45791</strain>
    </source>
</reference>
<dbReference type="RefSeq" id="WP_116175079.1">
    <property type="nucleotide sequence ID" value="NZ_CP144375.1"/>
</dbReference>
<comment type="similarity">
    <text evidence="2">Belongs to the EspG family.</text>
</comment>
<gene>
    <name evidence="5" type="ORF">BCF44_105145</name>
</gene>
<proteinExistence type="inferred from homology"/>
<dbReference type="AlphaFoldDB" id="A0A3E0HPF6"/>
<keyword evidence="4" id="KW-0143">Chaperone</keyword>
<evidence type="ECO:0000256" key="4">
    <source>
        <dbReference type="ARBA" id="ARBA00023186"/>
    </source>
</evidence>
<evidence type="ECO:0000313" key="6">
    <source>
        <dbReference type="Proteomes" id="UP000256269"/>
    </source>
</evidence>
<accession>A0A3E0HPF6</accession>
<dbReference type="Pfam" id="PF14011">
    <property type="entry name" value="ESX-1_EspG"/>
    <property type="match status" value="1"/>
</dbReference>
<sequence length="263" mass="28253">MLHSSVTLSRSTYALTWLAEKIGDQHEALFVLPDTAEPDRLIASTRRAGDELGRAGLFDARRGVHPDLVHTFRALARPDIDLYGTIAHQHHPEPMSIVAAAESGSAVLAVLDATTLTLHPIRPDSVADAVLGLLPPTQPAHGQSLSVPASAVQGAAGRHASEDEEFSVFAGQGRTDPSVARLRQLVAQPRSSAAQIHVAVRDQLGRRRRSEFPVHVIDVDSGRWFLHRRRNTAGDVWITAAPATTAAVAKTLADVCRVLTAAR</sequence>
<dbReference type="InterPro" id="IPR025734">
    <property type="entry name" value="EspG"/>
</dbReference>
<dbReference type="EMBL" id="QUNO01000005">
    <property type="protein sequence ID" value="REH48287.1"/>
    <property type="molecule type" value="Genomic_DNA"/>
</dbReference>
<evidence type="ECO:0000256" key="3">
    <source>
        <dbReference type="ARBA" id="ARBA00022490"/>
    </source>
</evidence>
<dbReference type="OrthoDB" id="3667894at2"/>
<keyword evidence="6" id="KW-1185">Reference proteome</keyword>
<comment type="subcellular location">
    <subcellularLocation>
        <location evidence="1">Cytoplasm</location>
    </subcellularLocation>
</comment>
<keyword evidence="3" id="KW-0963">Cytoplasm</keyword>
<organism evidence="5 6">
    <name type="scientific">Kutzneria buriramensis</name>
    <dbReference type="NCBI Taxonomy" id="1045776"/>
    <lineage>
        <taxon>Bacteria</taxon>
        <taxon>Bacillati</taxon>
        <taxon>Actinomycetota</taxon>
        <taxon>Actinomycetes</taxon>
        <taxon>Pseudonocardiales</taxon>
        <taxon>Pseudonocardiaceae</taxon>
        <taxon>Kutzneria</taxon>
    </lineage>
</organism>
<name>A0A3E0HPF6_9PSEU</name>
<evidence type="ECO:0000256" key="2">
    <source>
        <dbReference type="ARBA" id="ARBA00006411"/>
    </source>
</evidence>
<evidence type="ECO:0000313" key="5">
    <source>
        <dbReference type="EMBL" id="REH48287.1"/>
    </source>
</evidence>